<dbReference type="RefSeq" id="WP_044049459.1">
    <property type="nucleotide sequence ID" value="NZ_CP003984.1"/>
</dbReference>
<dbReference type="GO" id="GO:0004321">
    <property type="term" value="F:fatty-acyl-CoA synthase activity"/>
    <property type="evidence" value="ECO:0007669"/>
    <property type="project" value="TreeGrafter"/>
</dbReference>
<evidence type="ECO:0000313" key="9">
    <source>
        <dbReference type="Proteomes" id="UP000028680"/>
    </source>
</evidence>
<dbReference type="PANTHER" id="PTHR43605:SF10">
    <property type="entry name" value="ACYL-COA SYNTHETASE MEDIUM CHAIN FAMILY MEMBER 3"/>
    <property type="match status" value="1"/>
</dbReference>
<dbReference type="KEGG" id="ptp:RCA23_c10730"/>
<dbReference type="InterPro" id="IPR042099">
    <property type="entry name" value="ANL_N_sf"/>
</dbReference>
<feature type="transmembrane region" description="Helical" evidence="5">
    <location>
        <begin position="97"/>
        <end position="117"/>
    </location>
</feature>
<sequence>MSARDRRHDYRIKDGLFPRDSPVRVPEFFNIAEACLMSHARAFPQAVALMDLSRDARMWTYAEMAQAAERLAAVWQGEGVRPGDRVAILLPQCAEALIAHFAAHLIGAVSLPLFVLFGPEALRFRLKDSGAKILVSDHAQYPKICEIAPDLPDLDQVYLREGTSGQADGLWSAIEAQDAAYRPIQTLAEDPAMMIYTSGTTGNPKGVLHAHRFLLGHLPCLELSFADFPNGADVGWTPADWAWIGGLMDMAIPCFYFRVPLVAKRFERFTADAAFDLIRDAQITRAFLPPTALKMMRQAEVPASARLRSISSGGEPLSADLIEWAKAALGAEVNELYGQTECNLSAGSARSWDVAQEGWIGQAFPGFDMRILDERGRAVEVGQIGQICVHRDTPSMFLRYWNQPEKTAERFLGAYLVTGDMGRMDAQGYVQFMARDDDVITSSGYRIGPTEIEAVLARAPQVVMAAVVAAPDATRGHVIGAYVTVNGLLEPGFEAGLIAQVAAQLSPHMAPKWVRVLEAMPMTATGKIRRLDLREMAAQAHEPAQTGG</sequence>
<dbReference type="Proteomes" id="UP000028680">
    <property type="component" value="Chromosome"/>
</dbReference>
<dbReference type="InterPro" id="IPR051087">
    <property type="entry name" value="Mitochondrial_ACSM"/>
</dbReference>
<evidence type="ECO:0000256" key="4">
    <source>
        <dbReference type="ARBA" id="ARBA00022840"/>
    </source>
</evidence>
<dbReference type="GO" id="GO:0003987">
    <property type="term" value="F:acetate-CoA ligase activity"/>
    <property type="evidence" value="ECO:0007669"/>
    <property type="project" value="UniProtKB-EC"/>
</dbReference>
<dbReference type="Pfam" id="PF13193">
    <property type="entry name" value="AMP-binding_C"/>
    <property type="match status" value="1"/>
</dbReference>
<evidence type="ECO:0000256" key="2">
    <source>
        <dbReference type="ARBA" id="ARBA00022598"/>
    </source>
</evidence>
<gene>
    <name evidence="8" type="primary">acsA2</name>
    <name evidence="8" type="ORF">RCA23_c10730</name>
</gene>
<comment type="similarity">
    <text evidence="1">Belongs to the ATP-dependent AMP-binding enzyme family.</text>
</comment>
<evidence type="ECO:0000256" key="5">
    <source>
        <dbReference type="SAM" id="Phobius"/>
    </source>
</evidence>
<dbReference type="SUPFAM" id="SSF56801">
    <property type="entry name" value="Acetyl-CoA synthetase-like"/>
    <property type="match status" value="1"/>
</dbReference>
<dbReference type="InterPro" id="IPR045851">
    <property type="entry name" value="AMP-bd_C_sf"/>
</dbReference>
<dbReference type="GO" id="GO:0006637">
    <property type="term" value="P:acyl-CoA metabolic process"/>
    <property type="evidence" value="ECO:0007669"/>
    <property type="project" value="TreeGrafter"/>
</dbReference>
<dbReference type="Gene3D" id="3.40.50.12780">
    <property type="entry name" value="N-terminal domain of ligase-like"/>
    <property type="match status" value="1"/>
</dbReference>
<dbReference type="EC" id="6.2.1.1" evidence="8"/>
<accession>A0AAN0RI45</accession>
<evidence type="ECO:0000313" key="8">
    <source>
        <dbReference type="EMBL" id="AII86624.1"/>
    </source>
</evidence>
<keyword evidence="5" id="KW-1133">Transmembrane helix</keyword>
<feature type="domain" description="AMP-dependent synthetase/ligase" evidence="6">
    <location>
        <begin position="39"/>
        <end position="401"/>
    </location>
</feature>
<dbReference type="EMBL" id="CP003984">
    <property type="protein sequence ID" value="AII86624.1"/>
    <property type="molecule type" value="Genomic_DNA"/>
</dbReference>
<dbReference type="PANTHER" id="PTHR43605">
    <property type="entry name" value="ACYL-COENZYME A SYNTHETASE"/>
    <property type="match status" value="1"/>
</dbReference>
<dbReference type="GO" id="GO:0015645">
    <property type="term" value="F:fatty acid ligase activity"/>
    <property type="evidence" value="ECO:0007669"/>
    <property type="project" value="TreeGrafter"/>
</dbReference>
<keyword evidence="5" id="KW-0812">Transmembrane</keyword>
<name>A0AAN0RI45_9RHOB</name>
<evidence type="ECO:0000256" key="3">
    <source>
        <dbReference type="ARBA" id="ARBA00022741"/>
    </source>
</evidence>
<proteinExistence type="inferred from homology"/>
<evidence type="ECO:0000259" key="7">
    <source>
        <dbReference type="Pfam" id="PF13193"/>
    </source>
</evidence>
<feature type="domain" description="AMP-binding enzyme C-terminal" evidence="7">
    <location>
        <begin position="451"/>
        <end position="527"/>
    </location>
</feature>
<reference evidence="8 9" key="1">
    <citation type="journal article" date="2014" name="ISME J.">
        <title>Adaptation of an abundant Roseobacter RCA organism to pelagic systems revealed by genomic and transcriptomic analyses.</title>
        <authorList>
            <person name="Voget S."/>
            <person name="Wemheuer B."/>
            <person name="Brinkhoff T."/>
            <person name="Vollmers J."/>
            <person name="Dietrich S."/>
            <person name="Giebel H.A."/>
            <person name="Beardsley C."/>
            <person name="Sardemann C."/>
            <person name="Bakenhus I."/>
            <person name="Billerbeck S."/>
            <person name="Daniel R."/>
            <person name="Simon M."/>
        </authorList>
    </citation>
    <scope>NUCLEOTIDE SEQUENCE [LARGE SCALE GENOMIC DNA]</scope>
    <source>
        <strain evidence="8 9">RCA23</strain>
    </source>
</reference>
<keyword evidence="2 8" id="KW-0436">Ligase</keyword>
<keyword evidence="3" id="KW-0547">Nucleotide-binding</keyword>
<dbReference type="AlphaFoldDB" id="A0AAN0RI45"/>
<dbReference type="GO" id="GO:0006633">
    <property type="term" value="P:fatty acid biosynthetic process"/>
    <property type="evidence" value="ECO:0007669"/>
    <property type="project" value="TreeGrafter"/>
</dbReference>
<dbReference type="GO" id="GO:0005524">
    <property type="term" value="F:ATP binding"/>
    <property type="evidence" value="ECO:0007669"/>
    <property type="project" value="UniProtKB-KW"/>
</dbReference>
<dbReference type="InterPro" id="IPR020845">
    <property type="entry name" value="AMP-binding_CS"/>
</dbReference>
<keyword evidence="5" id="KW-0472">Membrane</keyword>
<keyword evidence="9" id="KW-1185">Reference proteome</keyword>
<evidence type="ECO:0000256" key="1">
    <source>
        <dbReference type="ARBA" id="ARBA00006432"/>
    </source>
</evidence>
<protein>
    <submittedName>
        <fullName evidence="8">Acetyl-coenzyme A synthase AcsA</fullName>
        <ecNumber evidence="8">6.2.1.1</ecNumber>
    </submittedName>
</protein>
<keyword evidence="4" id="KW-0067">ATP-binding</keyword>
<dbReference type="InterPro" id="IPR025110">
    <property type="entry name" value="AMP-bd_C"/>
</dbReference>
<dbReference type="PROSITE" id="PS00455">
    <property type="entry name" value="AMP_BINDING"/>
    <property type="match status" value="1"/>
</dbReference>
<dbReference type="Gene3D" id="3.30.300.30">
    <property type="match status" value="1"/>
</dbReference>
<evidence type="ECO:0000259" key="6">
    <source>
        <dbReference type="Pfam" id="PF00501"/>
    </source>
</evidence>
<dbReference type="InterPro" id="IPR000873">
    <property type="entry name" value="AMP-dep_synth/lig_dom"/>
</dbReference>
<dbReference type="Pfam" id="PF00501">
    <property type="entry name" value="AMP-binding"/>
    <property type="match status" value="1"/>
</dbReference>
<organism evidence="8 9">
    <name type="scientific">Planktomarina temperata RCA23</name>
    <dbReference type="NCBI Taxonomy" id="666509"/>
    <lineage>
        <taxon>Bacteria</taxon>
        <taxon>Pseudomonadati</taxon>
        <taxon>Pseudomonadota</taxon>
        <taxon>Alphaproteobacteria</taxon>
        <taxon>Rhodobacterales</taxon>
        <taxon>Paracoccaceae</taxon>
        <taxon>Planktomarina</taxon>
    </lineage>
</organism>